<organism evidence="1 2">
    <name type="scientific">Rhinolophus ferrumequinum</name>
    <name type="common">Greater horseshoe bat</name>
    <dbReference type="NCBI Taxonomy" id="59479"/>
    <lineage>
        <taxon>Eukaryota</taxon>
        <taxon>Metazoa</taxon>
        <taxon>Chordata</taxon>
        <taxon>Craniata</taxon>
        <taxon>Vertebrata</taxon>
        <taxon>Euteleostomi</taxon>
        <taxon>Mammalia</taxon>
        <taxon>Eutheria</taxon>
        <taxon>Laurasiatheria</taxon>
        <taxon>Chiroptera</taxon>
        <taxon>Yinpterochiroptera</taxon>
        <taxon>Rhinolophoidea</taxon>
        <taxon>Rhinolophidae</taxon>
        <taxon>Rhinolophinae</taxon>
        <taxon>Rhinolophus</taxon>
    </lineage>
</organism>
<proteinExistence type="predicted"/>
<protein>
    <submittedName>
        <fullName evidence="1">Uncharacterized protein</fullName>
    </submittedName>
</protein>
<evidence type="ECO:0000313" key="2">
    <source>
        <dbReference type="Proteomes" id="UP000472240"/>
    </source>
</evidence>
<dbReference type="AlphaFoldDB" id="A0A671DPJ2"/>
<reference evidence="1" key="5">
    <citation type="submission" date="2025-09" db="UniProtKB">
        <authorList>
            <consortium name="Ensembl"/>
        </authorList>
    </citation>
    <scope>IDENTIFICATION</scope>
</reference>
<name>A0A671DPJ2_RHIFE</name>
<reference evidence="1 2" key="2">
    <citation type="journal article" date="2018" name="Annu Rev Anim Biosci">
        <title>Bat Biology, Genomes, and the Bat1K Project: To Generate Chromosome-Level Genomes for All Living Bat Species.</title>
        <authorList>
            <person name="Teeling E.C."/>
            <person name="Vernes S.C."/>
            <person name="Davalos L.M."/>
            <person name="Ray D.A."/>
            <person name="Gilbert M.T.P."/>
            <person name="Myers E."/>
        </authorList>
    </citation>
    <scope>NUCLEOTIDE SEQUENCE</scope>
</reference>
<keyword evidence="2" id="KW-1185">Reference proteome</keyword>
<sequence>MSVRALTISQTGCRICCSSWQSLVVTESTPAHQSREKSQALFTTNRFTDTLSWCSPLCRWGRNREHPEWQGTRHTHSSLCKTVPIRVLVFFTHPCWCWCVLSSVCN</sequence>
<dbReference type="Proteomes" id="UP000472240">
    <property type="component" value="Chromosome 1"/>
</dbReference>
<reference evidence="1" key="4">
    <citation type="submission" date="2025-08" db="UniProtKB">
        <authorList>
            <consortium name="Ensembl"/>
        </authorList>
    </citation>
    <scope>IDENTIFICATION</scope>
</reference>
<accession>A0A671DPJ2</accession>
<reference evidence="2" key="3">
    <citation type="submission" date="2018-12" db="EMBL/GenBank/DDBJ databases">
        <title>G10K-VGP greater horseshoe bat female genome, primary haplotype.</title>
        <authorList>
            <person name="Teeling E."/>
            <person name="Myers G."/>
            <person name="Vernes S."/>
            <person name="Pippel M."/>
            <person name="Winkler S."/>
            <person name="Fedrigo O."/>
            <person name="Rhie A."/>
            <person name="Koren S."/>
            <person name="Phillippy A."/>
            <person name="Lewin H."/>
            <person name="Damas J."/>
            <person name="Howe K."/>
            <person name="Mountcastle J."/>
            <person name="Jarvis E.D."/>
        </authorList>
    </citation>
    <scope>NUCLEOTIDE SEQUENCE [LARGE SCALE GENOMIC DNA]</scope>
</reference>
<dbReference type="InParanoid" id="A0A671DPJ2"/>
<dbReference type="Ensembl" id="ENSRFET00010000100.1">
    <property type="protein sequence ID" value="ENSRFEP00010000089.1"/>
    <property type="gene ID" value="ENSRFEG00010000062.1"/>
</dbReference>
<evidence type="ECO:0000313" key="1">
    <source>
        <dbReference type="Ensembl" id="ENSRFEP00010000089.1"/>
    </source>
</evidence>
<reference evidence="1 2" key="1">
    <citation type="journal article" date="2015" name="Annu Rev Anim Biosci">
        <title>The Genome 10K Project: a way forward.</title>
        <authorList>
            <person name="Koepfli K.P."/>
            <person name="Paten B."/>
            <person name="O'Brien S.J."/>
            <person name="Koepfli K.P."/>
            <person name="Paten B."/>
            <person name="Antunes A."/>
            <person name="Belov K."/>
            <person name="Bustamante C."/>
            <person name="Castoe T.A."/>
            <person name="Clawson H."/>
            <person name="Crawford A.J."/>
            <person name="Diekhans M."/>
            <person name="Distel D."/>
            <person name="Durbin R."/>
            <person name="Earl D."/>
            <person name="Fujita M.K."/>
            <person name="Gamble T."/>
            <person name="Georges A."/>
            <person name="Gemmell N."/>
            <person name="Gilbert M.T."/>
            <person name="Graves J.M."/>
            <person name="Green R.E."/>
            <person name="Hickey G."/>
            <person name="Jarvis E.D."/>
            <person name="Johnson W."/>
            <person name="Komissarov A."/>
            <person name="Korf I."/>
            <person name="Kuhn R."/>
            <person name="Larkin D.M."/>
            <person name="Lewin H."/>
            <person name="Lopez J.V."/>
            <person name="Ma J."/>
            <person name="Marques-Bonet T."/>
            <person name="Miller W."/>
            <person name="Murphy R."/>
            <person name="Pevzner P."/>
            <person name="Shapiro B."/>
            <person name="Steiner C."/>
            <person name="Tamazian G."/>
            <person name="Venkatesh B."/>
            <person name="Wang J."/>
            <person name="Wayne R."/>
            <person name="Wiley E."/>
            <person name="Yang H."/>
            <person name="Zhang G."/>
            <person name="Haussler D."/>
            <person name="Ryder O."/>
            <person name="O'Brien S.J."/>
        </authorList>
    </citation>
    <scope>NUCLEOTIDE SEQUENCE</scope>
</reference>